<accession>A0A518ATY0</accession>
<evidence type="ECO:0000256" key="1">
    <source>
        <dbReference type="SAM" id="MobiDB-lite"/>
    </source>
</evidence>
<feature type="region of interest" description="Disordered" evidence="1">
    <location>
        <begin position="215"/>
        <end position="245"/>
    </location>
</feature>
<dbReference type="RefSeq" id="WP_145249814.1">
    <property type="nucleotide sequence ID" value="NZ_CP036278.1"/>
</dbReference>
<dbReference type="EMBL" id="CP036278">
    <property type="protein sequence ID" value="QDU58194.1"/>
    <property type="molecule type" value="Genomic_DNA"/>
</dbReference>
<dbReference type="Proteomes" id="UP000315750">
    <property type="component" value="Chromosome"/>
</dbReference>
<evidence type="ECO:0000313" key="3">
    <source>
        <dbReference type="Proteomes" id="UP000315750"/>
    </source>
</evidence>
<dbReference type="AlphaFoldDB" id="A0A518ATY0"/>
<keyword evidence="3" id="KW-1185">Reference proteome</keyword>
<sequence>MANVSDADIEAAVAAAGRVDYTATVELRTVFQFQEMQWEYERPILFIVQIGSMLYHDLHALWEALEIDGVREALDRANDYPAVVAGCPGNSFTEATYSAGIEILDRLTELHEGESPHWSFHQIRDRELPPPKLNLFWLRRQHFNTLANSLRELEPVPPLNRFSLSKELKRATSGRSSLPRPSYNEDRDRFIYEERMKVPPTPYSEIRKRIKQVDGWSHLGSDPGARRAAQNYVEKHRLPPMPSFS</sequence>
<reference evidence="2 3" key="1">
    <citation type="submission" date="2019-02" db="EMBL/GenBank/DDBJ databases">
        <title>Deep-cultivation of Planctomycetes and their phenomic and genomic characterization uncovers novel biology.</title>
        <authorList>
            <person name="Wiegand S."/>
            <person name="Jogler M."/>
            <person name="Boedeker C."/>
            <person name="Pinto D."/>
            <person name="Vollmers J."/>
            <person name="Rivas-Marin E."/>
            <person name="Kohn T."/>
            <person name="Peeters S.H."/>
            <person name="Heuer A."/>
            <person name="Rast P."/>
            <person name="Oberbeckmann S."/>
            <person name="Bunk B."/>
            <person name="Jeske O."/>
            <person name="Meyerdierks A."/>
            <person name="Storesund J.E."/>
            <person name="Kallscheuer N."/>
            <person name="Luecker S."/>
            <person name="Lage O.M."/>
            <person name="Pohl T."/>
            <person name="Merkel B.J."/>
            <person name="Hornburger P."/>
            <person name="Mueller R.-W."/>
            <person name="Bruemmer F."/>
            <person name="Labrenz M."/>
            <person name="Spormann A.M."/>
            <person name="Op den Camp H."/>
            <person name="Overmann J."/>
            <person name="Amann R."/>
            <person name="Jetten M.S.M."/>
            <person name="Mascher T."/>
            <person name="Medema M.H."/>
            <person name="Devos D.P."/>
            <person name="Kaster A.-K."/>
            <person name="Ovreas L."/>
            <person name="Rohde M."/>
            <person name="Galperin M.Y."/>
            <person name="Jogler C."/>
        </authorList>
    </citation>
    <scope>NUCLEOTIDE SEQUENCE [LARGE SCALE GENOMIC DNA]</scope>
    <source>
        <strain evidence="2 3">Pan181</strain>
    </source>
</reference>
<proteinExistence type="predicted"/>
<gene>
    <name evidence="2" type="ORF">Pan181_44270</name>
</gene>
<organism evidence="2 3">
    <name type="scientific">Aeoliella mucimassa</name>
    <dbReference type="NCBI Taxonomy" id="2527972"/>
    <lineage>
        <taxon>Bacteria</taxon>
        <taxon>Pseudomonadati</taxon>
        <taxon>Planctomycetota</taxon>
        <taxon>Planctomycetia</taxon>
        <taxon>Pirellulales</taxon>
        <taxon>Lacipirellulaceae</taxon>
        <taxon>Aeoliella</taxon>
    </lineage>
</organism>
<dbReference type="KEGG" id="amuc:Pan181_44270"/>
<name>A0A518ATY0_9BACT</name>
<protein>
    <submittedName>
        <fullName evidence="2">Uncharacterized protein</fullName>
    </submittedName>
</protein>
<evidence type="ECO:0000313" key="2">
    <source>
        <dbReference type="EMBL" id="QDU58194.1"/>
    </source>
</evidence>